<evidence type="ECO:0000256" key="1">
    <source>
        <dbReference type="ARBA" id="ARBA00008857"/>
    </source>
</evidence>
<dbReference type="InterPro" id="IPR013762">
    <property type="entry name" value="Integrase-like_cat_sf"/>
</dbReference>
<dbReference type="Proteomes" id="UP000698752">
    <property type="component" value="Unassembled WGS sequence"/>
</dbReference>
<evidence type="ECO:0000313" key="7">
    <source>
        <dbReference type="Proteomes" id="UP000698752"/>
    </source>
</evidence>
<keyword evidence="2" id="KW-0229">DNA integration</keyword>
<dbReference type="PANTHER" id="PTHR30629:SF2">
    <property type="entry name" value="PROPHAGE INTEGRASE INTS-RELATED"/>
    <property type="match status" value="1"/>
</dbReference>
<dbReference type="PROSITE" id="PS51898">
    <property type="entry name" value="TYR_RECOMBINASE"/>
    <property type="match status" value="1"/>
</dbReference>
<comment type="caution">
    <text evidence="6">The sequence shown here is derived from an EMBL/GenBank/DDBJ whole genome shotgun (WGS) entry which is preliminary data.</text>
</comment>
<organism evidence="6 7">
    <name type="scientific">Neoroseomonas terrae</name>
    <dbReference type="NCBI Taxonomy" id="424799"/>
    <lineage>
        <taxon>Bacteria</taxon>
        <taxon>Pseudomonadati</taxon>
        <taxon>Pseudomonadota</taxon>
        <taxon>Alphaproteobacteria</taxon>
        <taxon>Acetobacterales</taxon>
        <taxon>Acetobacteraceae</taxon>
        <taxon>Neoroseomonas</taxon>
    </lineage>
</organism>
<evidence type="ECO:0000256" key="3">
    <source>
        <dbReference type="ARBA" id="ARBA00023125"/>
    </source>
</evidence>
<gene>
    <name evidence="6" type="ORF">GXW78_12295</name>
</gene>
<dbReference type="InterPro" id="IPR053876">
    <property type="entry name" value="Phage_int_M"/>
</dbReference>
<evidence type="ECO:0000256" key="4">
    <source>
        <dbReference type="ARBA" id="ARBA00023172"/>
    </source>
</evidence>
<evidence type="ECO:0000256" key="2">
    <source>
        <dbReference type="ARBA" id="ARBA00022908"/>
    </source>
</evidence>
<dbReference type="InterPro" id="IPR010998">
    <property type="entry name" value="Integrase_recombinase_N"/>
</dbReference>
<comment type="similarity">
    <text evidence="1">Belongs to the 'phage' integrase family.</text>
</comment>
<keyword evidence="3" id="KW-0238">DNA-binding</keyword>
<accession>A0ABS5EHG5</accession>
<dbReference type="Pfam" id="PF00589">
    <property type="entry name" value="Phage_integrase"/>
    <property type="match status" value="1"/>
</dbReference>
<dbReference type="EMBL" id="JAAEDI010000012">
    <property type="protein sequence ID" value="MBR0650447.1"/>
    <property type="molecule type" value="Genomic_DNA"/>
</dbReference>
<proteinExistence type="inferred from homology"/>
<dbReference type="InterPro" id="IPR025166">
    <property type="entry name" value="Integrase_DNA_bind_dom"/>
</dbReference>
<dbReference type="SUPFAM" id="SSF56349">
    <property type="entry name" value="DNA breaking-rejoining enzymes"/>
    <property type="match status" value="1"/>
</dbReference>
<dbReference type="InterPro" id="IPR038488">
    <property type="entry name" value="Integrase_DNA-bd_sf"/>
</dbReference>
<name>A0ABS5EHG5_9PROT</name>
<protein>
    <submittedName>
        <fullName evidence="6">Tyrosine-type recombinase/integrase</fullName>
    </submittedName>
</protein>
<dbReference type="Gene3D" id="1.10.443.10">
    <property type="entry name" value="Intergrase catalytic core"/>
    <property type="match status" value="1"/>
</dbReference>
<dbReference type="CDD" id="cd00801">
    <property type="entry name" value="INT_P4_C"/>
    <property type="match status" value="1"/>
</dbReference>
<dbReference type="PANTHER" id="PTHR30629">
    <property type="entry name" value="PROPHAGE INTEGRASE"/>
    <property type="match status" value="1"/>
</dbReference>
<reference evidence="7" key="1">
    <citation type="journal article" date="2021" name="Syst. Appl. Microbiol.">
        <title>Roseomonas hellenica sp. nov., isolated from roots of wild-growing Alkanna tinctoria.</title>
        <authorList>
            <person name="Rat A."/>
            <person name="Naranjo H.D."/>
            <person name="Lebbe L."/>
            <person name="Cnockaert M."/>
            <person name="Krigas N."/>
            <person name="Grigoriadou K."/>
            <person name="Maloupa E."/>
            <person name="Willems A."/>
        </authorList>
    </citation>
    <scope>NUCLEOTIDE SEQUENCE [LARGE SCALE GENOMIC DNA]</scope>
    <source>
        <strain evidence="7">LMG 31159</strain>
    </source>
</reference>
<dbReference type="Gene3D" id="3.30.160.390">
    <property type="entry name" value="Integrase, DNA-binding domain"/>
    <property type="match status" value="1"/>
</dbReference>
<dbReference type="Pfam" id="PF22022">
    <property type="entry name" value="Phage_int_M"/>
    <property type="match status" value="1"/>
</dbReference>
<feature type="domain" description="Tyr recombinase" evidence="5">
    <location>
        <begin position="215"/>
        <end position="405"/>
    </location>
</feature>
<dbReference type="InterPro" id="IPR011010">
    <property type="entry name" value="DNA_brk_join_enz"/>
</dbReference>
<dbReference type="Pfam" id="PF13356">
    <property type="entry name" value="Arm-DNA-bind_3"/>
    <property type="match status" value="1"/>
</dbReference>
<evidence type="ECO:0000313" key="6">
    <source>
        <dbReference type="EMBL" id="MBR0650447.1"/>
    </source>
</evidence>
<keyword evidence="7" id="KW-1185">Reference proteome</keyword>
<keyword evidence="4" id="KW-0233">DNA recombination</keyword>
<dbReference type="InterPro" id="IPR002104">
    <property type="entry name" value="Integrase_catalytic"/>
</dbReference>
<dbReference type="InterPro" id="IPR050808">
    <property type="entry name" value="Phage_Integrase"/>
</dbReference>
<evidence type="ECO:0000259" key="5">
    <source>
        <dbReference type="PROSITE" id="PS51898"/>
    </source>
</evidence>
<dbReference type="Gene3D" id="1.10.150.130">
    <property type="match status" value="1"/>
</dbReference>
<sequence length="429" mass="47157">MPKQNVLTVREAAALIRAGRPGATSDGAGLSLRVAGPGSARWTLRYQRDGRAREAGLGGVGVQGDRLTGVGLADARLRAEQARAMLRDGLDPIAEAEKAKPATVTFGDVLTIVMDDKVSSNRSARHRAQWRATLSRYAADLIEKPVEGIVTDDVLAVLRPIWTRIPETASRVRQRIEAVLTAASVRNLRQGQNPAQWRGHLQGILPAPRKVKPTENHPALAWQQMPAFWSALAERKAKSNVALRFLILCASRTGEVRGMRRREVDLDTATWTIPAGRMKAGRMHRVALSTPALAILKDRITTDTGAMDLLFPGVHPSRPMSDWTLRKALDAANPAETDADDALPCWRDERDRPITPHGFRSSFRVWCAESGVSDALAEAALAHVVRGVEGAYQRSDLIEQRRPVMERWAQHCLGQTAKIVPLRRKSRAS</sequence>